<protein>
    <submittedName>
        <fullName evidence="2">Uncharacterized protein</fullName>
    </submittedName>
</protein>
<name>A0A2G9YY23_9BACT</name>
<keyword evidence="1" id="KW-0472">Membrane</keyword>
<gene>
    <name evidence="2" type="ORF">COX35_02380</name>
</gene>
<evidence type="ECO:0000313" key="3">
    <source>
        <dbReference type="Proteomes" id="UP000229952"/>
    </source>
</evidence>
<reference evidence="2 3" key="1">
    <citation type="submission" date="2017-09" db="EMBL/GenBank/DDBJ databases">
        <title>Depth-based differentiation of microbial function through sediment-hosted aquifers and enrichment of novel symbionts in the deep terrestrial subsurface.</title>
        <authorList>
            <person name="Probst A.J."/>
            <person name="Ladd B."/>
            <person name="Jarett J.K."/>
            <person name="Geller-Mcgrath D.E."/>
            <person name="Sieber C.M."/>
            <person name="Emerson J.B."/>
            <person name="Anantharaman K."/>
            <person name="Thomas B.C."/>
            <person name="Malmstrom R."/>
            <person name="Stieglmeier M."/>
            <person name="Klingl A."/>
            <person name="Woyke T."/>
            <person name="Ryan C.M."/>
            <person name="Banfield J.F."/>
        </authorList>
    </citation>
    <scope>NUCLEOTIDE SEQUENCE [LARGE SCALE GENOMIC DNA]</scope>
    <source>
        <strain evidence="2">CG23_combo_of_CG06-09_8_20_14_all_37_18</strain>
    </source>
</reference>
<accession>A0A2G9YY23</accession>
<comment type="caution">
    <text evidence="2">The sequence shown here is derived from an EMBL/GenBank/DDBJ whole genome shotgun (WGS) entry which is preliminary data.</text>
</comment>
<sequence>MIFIHRASEGSEGKEENEVLFACYNLANLSKKNNRAHKFYVLGWRKRIYLFFFFAFFFAMKMVMIFKRVASNSRPTICVLIYFFILKNFVKCE</sequence>
<keyword evidence="1" id="KW-0812">Transmembrane</keyword>
<dbReference type="Proteomes" id="UP000229952">
    <property type="component" value="Unassembled WGS sequence"/>
</dbReference>
<organism evidence="2 3">
    <name type="scientific">Candidatus Nealsonbacteria bacterium CG23_combo_of_CG06-09_8_20_14_all_37_18</name>
    <dbReference type="NCBI Taxonomy" id="1974720"/>
    <lineage>
        <taxon>Bacteria</taxon>
        <taxon>Candidatus Nealsoniibacteriota</taxon>
    </lineage>
</organism>
<dbReference type="EMBL" id="PCRQ01000063">
    <property type="protein sequence ID" value="PIP24140.1"/>
    <property type="molecule type" value="Genomic_DNA"/>
</dbReference>
<evidence type="ECO:0000256" key="1">
    <source>
        <dbReference type="SAM" id="Phobius"/>
    </source>
</evidence>
<evidence type="ECO:0000313" key="2">
    <source>
        <dbReference type="EMBL" id="PIP24140.1"/>
    </source>
</evidence>
<proteinExistence type="predicted"/>
<dbReference type="AlphaFoldDB" id="A0A2G9YY23"/>
<keyword evidence="1" id="KW-1133">Transmembrane helix</keyword>
<feature type="transmembrane region" description="Helical" evidence="1">
    <location>
        <begin position="48"/>
        <end position="66"/>
    </location>
</feature>